<dbReference type="Pfam" id="PF02992">
    <property type="entry name" value="Transposase_21"/>
    <property type="match status" value="1"/>
</dbReference>
<dbReference type="PANTHER" id="PTHR48258">
    <property type="entry name" value="DUF4218 DOMAIN-CONTAINING PROTEIN-RELATED"/>
    <property type="match status" value="1"/>
</dbReference>
<evidence type="ECO:0000259" key="4">
    <source>
        <dbReference type="Pfam" id="PF13963"/>
    </source>
</evidence>
<protein>
    <submittedName>
        <fullName evidence="6">Transposon En/Spm-like</fullName>
    </submittedName>
</protein>
<feature type="region of interest" description="Disordered" evidence="1">
    <location>
        <begin position="1044"/>
        <end position="1074"/>
    </location>
</feature>
<dbReference type="Pfam" id="PF03004">
    <property type="entry name" value="Transposase_24"/>
    <property type="match status" value="1"/>
</dbReference>
<evidence type="ECO:0000259" key="5">
    <source>
        <dbReference type="Pfam" id="PF26133"/>
    </source>
</evidence>
<feature type="domain" description="Transposase-associated" evidence="4">
    <location>
        <begin position="5"/>
        <end position="49"/>
    </location>
</feature>
<dbReference type="InterPro" id="IPR004242">
    <property type="entry name" value="Transposase_21"/>
</dbReference>
<accession>A0A8T1XH89</accession>
<dbReference type="InterPro" id="IPR029480">
    <property type="entry name" value="Transpos_assoc"/>
</dbReference>
<feature type="domain" description="DUF8039" evidence="5">
    <location>
        <begin position="1636"/>
        <end position="1718"/>
    </location>
</feature>
<evidence type="ECO:0000256" key="1">
    <source>
        <dbReference type="SAM" id="MobiDB-lite"/>
    </source>
</evidence>
<feature type="compositionally biased region" description="Acidic residues" evidence="1">
    <location>
        <begin position="435"/>
        <end position="457"/>
    </location>
</feature>
<dbReference type="Pfam" id="PF13952">
    <property type="entry name" value="DUF4216"/>
    <property type="match status" value="1"/>
</dbReference>
<sequence length="1720" mass="195733">MGDVDMIVCPCIDCRNIDRHSSSVVVAHLVTRGMDEAYKRRSDWYHHGELIPMAESESNQSQWNDEIVGLYQAAEFLDEEFAAKLEIAEGDDKKEDDFLEKIVEAETPLYPTCVNHNKLSAIVTLFRLKTKNGWSDKSFNDLLEVLPEMLPKDNVLHTSLYEKGVPQKVLRYFPIIPRLKRMFRSEQMAKDLRWHFSNKSDDGKLRHPVDSVTWDQMNHKYPSFAAEERNLRLGLSTDGFNPFNMKNTRYSCWPVLLVNYNLPPDLCMKKENIMLTLLIPGPQQPGNSIDVYLEPLIEDLCQLWDYGELTYDAYSKTTFTLKAMLLWTISDFPAYGNLAGCKVKGKMGCPLCGKNTDSRWLKFSRKHVYMCHRKGLPPTHTYRGKKTWFDGKAEHGRKGRILSGREIFQNLKNFKNNFGNLKQAARKRKKRETTELESDSEDLSSESEEDEEEEVQVDEEELSRWKKRSILFKLSYWEELPVRHNLDVMHVERNVAASIVSTLLHCGKSKDGLNARRDLEDLGIRKELHPKFRGKRTYLPAAVWSLSKTEKRIFCRRLFEFKGPDGYCSNISRGVSLEECKITGLKSHDYHVLMQQLLPIALRGLLPKGPRVAIVRLCAFFNKLCQRVIDREQILAMEAEIVETLCMFERYFPPSFFDIMVHLTVHLGREARLGGPVHFRWMYPFERYMKVLKDFVRNTARPEGCIAECYLAEECIQFCNDFLKKTTNFQEKVDRNIEYENSSILEGRPISAGISISLTDMERKIAHMAVIQNMAVVEPYVDHAETLKWLAFGPRTCARSYRGYIVNGQRFHTISVDRKSQNSGVYYEATAVCRSSAKDTSQVVDLVSYYGTVTDIILLDYNVFYVPLFRCQWAVKGNGVKEEDGFTLVNLNHSQVSFSRDPYILASLAKQVFYSREDESSSWHVAMRGPSRKFSQKEFEAGDADISPLPANIDMGVDLDETENERTDCEGIYKRRGRKPKQKDNEVEYLSTREPEPVEPDAAEPVEPDAAKPVEPDPAELELNEEELEGEVTPNDAEKGLIDEEPEGEIHLFEDHDNVERKSKRQRGPTRMKDIAKDPNTRVHVEFNSLGEPYGKGSVKMASYVGALVREHVPITFDRWTKITEEIKTLLWKSVQARFEIDEEYQKTAVLKQMGCLWRSWKSRLVTKVRQADTNQQRMKLRPKNVSPFEWVVSDSYKERRSKQIPHTTSRKGMVRLAEDMKKESSNPSEVSRLKVWIKSRTRKDGTPVNTNAAEKIREAAEIVKSDTAASTCFDGQDSLSQLLGPDNPGRMRAMGRNMNKTKLACFQVKNKCMAEMEAKQTHLLLKVNELEDVIEKLKNQRQEPDAASNSAARSVNKRSQPKCILIDWTGNGDAIVAEGRIITSDPDELVNDCRLGPSDVKVLVDTATVPNAYLWRPALNMCTIESAIGQMIAWPASKCVNIENEQEPEDIEKLSQRTNSAMNKCKLLDLSADDVVVAEGRWQTQDRDALVNGLPLGPNAVKIFVDVVCQPETFIWRPTIDVTYLEDCLQTFVSWPVNKVVFQNPTDAIGQQSPIQKAASTQQCSGGKSAATAQKSVGTSQKTAAACQKTAPTVSKPPAEKSPPSGQESPIQQSQRPTLIAPLRRSPRKTGAEVIKENKKCKLMDISGKKQIVAEGRVNSVDPDIKVHCVRLGSNAARVWVDIVKIDDAAVWRPSAEIEYMRDALGSAIAWPMDKLVIF</sequence>
<feature type="region of interest" description="Disordered" evidence="1">
    <location>
        <begin position="974"/>
        <end position="1016"/>
    </location>
</feature>
<evidence type="ECO:0000259" key="3">
    <source>
        <dbReference type="Pfam" id="PF13960"/>
    </source>
</evidence>
<evidence type="ECO:0000259" key="2">
    <source>
        <dbReference type="Pfam" id="PF13952"/>
    </source>
</evidence>
<comment type="caution">
    <text evidence="6">The sequence shown here is derived from an EMBL/GenBank/DDBJ whole genome shotgun (WGS) entry which is preliminary data.</text>
</comment>
<dbReference type="PANTHER" id="PTHR48258:SF9">
    <property type="entry name" value="OS01G0348150 PROTEIN"/>
    <property type="match status" value="1"/>
</dbReference>
<feature type="domain" description="DUF8039" evidence="5">
    <location>
        <begin position="1462"/>
        <end position="1543"/>
    </location>
</feature>
<organism evidence="6 7">
    <name type="scientific">Arabidopsis thaliana x Arabidopsis arenosa</name>
    <dbReference type="NCBI Taxonomy" id="1240361"/>
    <lineage>
        <taxon>Eukaryota</taxon>
        <taxon>Viridiplantae</taxon>
        <taxon>Streptophyta</taxon>
        <taxon>Embryophyta</taxon>
        <taxon>Tracheophyta</taxon>
        <taxon>Spermatophyta</taxon>
        <taxon>Magnoliopsida</taxon>
        <taxon>eudicotyledons</taxon>
        <taxon>Gunneridae</taxon>
        <taxon>Pentapetalae</taxon>
        <taxon>rosids</taxon>
        <taxon>malvids</taxon>
        <taxon>Brassicales</taxon>
        <taxon>Brassicaceae</taxon>
        <taxon>Camelineae</taxon>
        <taxon>Arabidopsis</taxon>
    </lineage>
</organism>
<reference evidence="6 7" key="1">
    <citation type="submission" date="2020-12" db="EMBL/GenBank/DDBJ databases">
        <title>Concerted genomic and epigenomic changes stabilize Arabidopsis allopolyploids.</title>
        <authorList>
            <person name="Chen Z."/>
        </authorList>
    </citation>
    <scope>NUCLEOTIDE SEQUENCE [LARGE SCALE GENOMIC DNA]</scope>
    <source>
        <strain evidence="6">Allo738</strain>
        <tissue evidence="6">Leaf</tissue>
    </source>
</reference>
<dbReference type="EMBL" id="JAEFBK010000013">
    <property type="protein sequence ID" value="KAG7533155.1"/>
    <property type="molecule type" value="Genomic_DNA"/>
</dbReference>
<dbReference type="InterPro" id="IPR004252">
    <property type="entry name" value="Probable_transposase_24"/>
</dbReference>
<dbReference type="InterPro" id="IPR025452">
    <property type="entry name" value="DUF4218"/>
</dbReference>
<dbReference type="Pfam" id="PF13960">
    <property type="entry name" value="DUF4218"/>
    <property type="match status" value="1"/>
</dbReference>
<feature type="domain" description="DUF4218" evidence="3">
    <location>
        <begin position="624"/>
        <end position="736"/>
    </location>
</feature>
<dbReference type="Pfam" id="PF26133">
    <property type="entry name" value="DUF8039"/>
    <property type="match status" value="2"/>
</dbReference>
<feature type="region of interest" description="Disordered" evidence="1">
    <location>
        <begin position="422"/>
        <end position="457"/>
    </location>
</feature>
<evidence type="ECO:0000313" key="7">
    <source>
        <dbReference type="Proteomes" id="UP000694240"/>
    </source>
</evidence>
<dbReference type="InterPro" id="IPR025312">
    <property type="entry name" value="DUF4216"/>
</dbReference>
<feature type="compositionally biased region" description="Basic and acidic residues" evidence="1">
    <location>
        <begin position="982"/>
        <end position="996"/>
    </location>
</feature>
<proteinExistence type="predicted"/>
<feature type="region of interest" description="Disordered" evidence="1">
    <location>
        <begin position="1576"/>
        <end position="1632"/>
    </location>
</feature>
<feature type="compositionally biased region" description="Polar residues" evidence="1">
    <location>
        <begin position="1605"/>
        <end position="1618"/>
    </location>
</feature>
<gene>
    <name evidence="6" type="ORF">ISN45_Aa08g007880</name>
</gene>
<evidence type="ECO:0000313" key="6">
    <source>
        <dbReference type="EMBL" id="KAG7533155.1"/>
    </source>
</evidence>
<feature type="compositionally biased region" description="Basic and acidic residues" evidence="1">
    <location>
        <begin position="1044"/>
        <end position="1061"/>
    </location>
</feature>
<dbReference type="InterPro" id="IPR058352">
    <property type="entry name" value="DUF8039"/>
</dbReference>
<keyword evidence="7" id="KW-1185">Reference proteome</keyword>
<feature type="compositionally biased region" description="Acidic residues" evidence="1">
    <location>
        <begin position="997"/>
        <end position="1007"/>
    </location>
</feature>
<feature type="domain" description="DUF4216" evidence="2">
    <location>
        <begin position="859"/>
        <end position="925"/>
    </location>
</feature>
<name>A0A8T1XH89_9BRAS</name>
<dbReference type="Proteomes" id="UP000694240">
    <property type="component" value="Chromosome 13"/>
</dbReference>
<dbReference type="Pfam" id="PF13963">
    <property type="entry name" value="Transpos_assoc"/>
    <property type="match status" value="1"/>
</dbReference>